<reference evidence="8" key="2">
    <citation type="journal article" date="2021" name="PeerJ">
        <title>Extensive microbial diversity within the chicken gut microbiome revealed by metagenomics and culture.</title>
        <authorList>
            <person name="Gilroy R."/>
            <person name="Ravi A."/>
            <person name="Getino M."/>
            <person name="Pursley I."/>
            <person name="Horton D.L."/>
            <person name="Alikhan N.F."/>
            <person name="Baker D."/>
            <person name="Gharbi K."/>
            <person name="Hall N."/>
            <person name="Watson M."/>
            <person name="Adriaenssens E.M."/>
            <person name="Foster-Nyarko E."/>
            <person name="Jarju S."/>
            <person name="Secka A."/>
            <person name="Antonio M."/>
            <person name="Oren A."/>
            <person name="Chaudhuri R.R."/>
            <person name="La Ragione R."/>
            <person name="Hildebrand F."/>
            <person name="Pallen M.J."/>
        </authorList>
    </citation>
    <scope>NUCLEOTIDE SEQUENCE</scope>
    <source>
        <strain evidence="8">F1-3629</strain>
    </source>
</reference>
<gene>
    <name evidence="8" type="ORF">IAC07_04385</name>
</gene>
<protein>
    <submittedName>
        <fullName evidence="8">ABC transporter permease</fullName>
    </submittedName>
</protein>
<dbReference type="GO" id="GO:0140359">
    <property type="term" value="F:ABC-type transporter activity"/>
    <property type="evidence" value="ECO:0007669"/>
    <property type="project" value="InterPro"/>
</dbReference>
<dbReference type="Pfam" id="PF12698">
    <property type="entry name" value="ABC2_membrane_3"/>
    <property type="match status" value="1"/>
</dbReference>
<feature type="transmembrane region" description="Helical" evidence="6">
    <location>
        <begin position="298"/>
        <end position="318"/>
    </location>
</feature>
<keyword evidence="5 6" id="KW-0472">Membrane</keyword>
<proteinExistence type="predicted"/>
<dbReference type="GO" id="GO:0005886">
    <property type="term" value="C:plasma membrane"/>
    <property type="evidence" value="ECO:0007669"/>
    <property type="project" value="UniProtKB-SubCell"/>
</dbReference>
<comment type="caution">
    <text evidence="8">The sequence shown here is derived from an EMBL/GenBank/DDBJ whole genome shotgun (WGS) entry which is preliminary data.</text>
</comment>
<evidence type="ECO:0000256" key="3">
    <source>
        <dbReference type="ARBA" id="ARBA00022692"/>
    </source>
</evidence>
<organism evidence="8 9">
    <name type="scientific">Candidatus Cryptobacteroides gallistercoris</name>
    <dbReference type="NCBI Taxonomy" id="2840765"/>
    <lineage>
        <taxon>Bacteria</taxon>
        <taxon>Pseudomonadati</taxon>
        <taxon>Bacteroidota</taxon>
        <taxon>Bacteroidia</taxon>
        <taxon>Bacteroidales</taxon>
        <taxon>Candidatus Cryptobacteroides</taxon>
    </lineage>
</organism>
<feature type="transmembrane region" description="Helical" evidence="6">
    <location>
        <begin position="21"/>
        <end position="43"/>
    </location>
</feature>
<feature type="transmembrane region" description="Helical" evidence="6">
    <location>
        <begin position="192"/>
        <end position="211"/>
    </location>
</feature>
<dbReference type="EMBL" id="JADIMJ010000065">
    <property type="protein sequence ID" value="MBO8453947.1"/>
    <property type="molecule type" value="Genomic_DNA"/>
</dbReference>
<evidence type="ECO:0000256" key="6">
    <source>
        <dbReference type="SAM" id="Phobius"/>
    </source>
</evidence>
<feature type="transmembrane region" description="Helical" evidence="6">
    <location>
        <begin position="271"/>
        <end position="291"/>
    </location>
</feature>
<feature type="transmembrane region" description="Helical" evidence="6">
    <location>
        <begin position="356"/>
        <end position="375"/>
    </location>
</feature>
<keyword evidence="2" id="KW-1003">Cell membrane</keyword>
<reference evidence="8" key="1">
    <citation type="submission" date="2020-10" db="EMBL/GenBank/DDBJ databases">
        <authorList>
            <person name="Gilroy R."/>
        </authorList>
    </citation>
    <scope>NUCLEOTIDE SEQUENCE</scope>
    <source>
        <strain evidence="8">F1-3629</strain>
    </source>
</reference>
<evidence type="ECO:0000259" key="7">
    <source>
        <dbReference type="Pfam" id="PF12698"/>
    </source>
</evidence>
<dbReference type="InterPro" id="IPR013525">
    <property type="entry name" value="ABC2_TM"/>
</dbReference>
<dbReference type="AlphaFoldDB" id="A0A940DQR7"/>
<evidence type="ECO:0000313" key="9">
    <source>
        <dbReference type="Proteomes" id="UP000771749"/>
    </source>
</evidence>
<sequence>MKILSNVRSAMRRELRIMVQRPVYLMASVGVMTFCMVFFSTFFREGVPQDLPIGVVDLDNTSLSRNMVRQIDATQLGKTIGFGSYAEAREAMQTGCICAFFLIPDGMYADVLSGRQPEFTFYVNSLYMVGGALAYKDLLMMSNMISGGIQREVLRGMGLGDEAAMARIQPVAVDSHQIGNAATSYNVYLTNMLVPGILEMTVILMTVYALCSELKYGTSRHLLEKSGGSMTAAMTGKLAVYTVLFTAMGIVCDIFLYHWAGFPLKGSIWNMFLATFLMILASEAVGFFIAGTLPVLRIALSIAALFSTLALSLTGFTFPVEALPPAVRGLSVLFPLRHYYLIYVQETIFGSGFTGWYFQAICLLLFLLLPLPVYARLRAAYVNQNFPRN</sequence>
<accession>A0A940DQR7</accession>
<dbReference type="PANTHER" id="PTHR30294:SF47">
    <property type="entry name" value="INNER MEMBRANE TRANSPORT PERMEASE YHHJ"/>
    <property type="match status" value="1"/>
</dbReference>
<feature type="transmembrane region" description="Helical" evidence="6">
    <location>
        <begin position="238"/>
        <end position="259"/>
    </location>
</feature>
<evidence type="ECO:0000256" key="5">
    <source>
        <dbReference type="ARBA" id="ARBA00023136"/>
    </source>
</evidence>
<dbReference type="Proteomes" id="UP000771749">
    <property type="component" value="Unassembled WGS sequence"/>
</dbReference>
<name>A0A940DQR7_9BACT</name>
<keyword evidence="4 6" id="KW-1133">Transmembrane helix</keyword>
<dbReference type="InterPro" id="IPR051449">
    <property type="entry name" value="ABC-2_transporter_component"/>
</dbReference>
<dbReference type="Gene3D" id="3.40.1710.10">
    <property type="entry name" value="abc type-2 transporter like domain"/>
    <property type="match status" value="1"/>
</dbReference>
<evidence type="ECO:0000313" key="8">
    <source>
        <dbReference type="EMBL" id="MBO8453947.1"/>
    </source>
</evidence>
<evidence type="ECO:0000256" key="1">
    <source>
        <dbReference type="ARBA" id="ARBA00004651"/>
    </source>
</evidence>
<keyword evidence="3 6" id="KW-0812">Transmembrane</keyword>
<comment type="subcellular location">
    <subcellularLocation>
        <location evidence="1">Cell membrane</location>
        <topology evidence="1">Multi-pass membrane protein</topology>
    </subcellularLocation>
</comment>
<feature type="domain" description="ABC-2 type transporter transmembrane" evidence="7">
    <location>
        <begin position="27"/>
        <end position="369"/>
    </location>
</feature>
<dbReference type="PANTHER" id="PTHR30294">
    <property type="entry name" value="MEMBRANE COMPONENT OF ABC TRANSPORTER YHHJ-RELATED"/>
    <property type="match status" value="1"/>
</dbReference>
<evidence type="ECO:0000256" key="4">
    <source>
        <dbReference type="ARBA" id="ARBA00022989"/>
    </source>
</evidence>
<evidence type="ECO:0000256" key="2">
    <source>
        <dbReference type="ARBA" id="ARBA00022475"/>
    </source>
</evidence>